<dbReference type="EnsemblPlants" id="PGSC0003DMT400003901">
    <property type="protein sequence ID" value="PGSC0003DMT400003901"/>
    <property type="gene ID" value="PGSC0003DMG400001541"/>
</dbReference>
<dbReference type="PANTHER" id="PTHR33070:SF83">
    <property type="entry name" value="RX N-TERMINAL DOMAIN-CONTAINING PROTEIN"/>
    <property type="match status" value="1"/>
</dbReference>
<dbReference type="InParanoid" id="M0ZMI1"/>
<dbReference type="HOGENOM" id="CLU_017798_1_1_1"/>
<accession>M0ZMI1</accession>
<dbReference type="GO" id="GO:0048364">
    <property type="term" value="P:root development"/>
    <property type="evidence" value="ECO:0007669"/>
    <property type="project" value="InterPro"/>
</dbReference>
<name>M0ZMI1_SOLTU</name>
<dbReference type="Proteomes" id="UP000011115">
    <property type="component" value="Unassembled WGS sequence"/>
</dbReference>
<dbReference type="GO" id="GO:0048367">
    <property type="term" value="P:shoot system development"/>
    <property type="evidence" value="ECO:0007669"/>
    <property type="project" value="InterPro"/>
</dbReference>
<reference evidence="2" key="2">
    <citation type="submission" date="2015-06" db="UniProtKB">
        <authorList>
            <consortium name="EnsemblPlants"/>
        </authorList>
    </citation>
    <scope>IDENTIFICATION</scope>
    <source>
        <strain evidence="2">DM1-3 516 R44</strain>
    </source>
</reference>
<dbReference type="AlphaFoldDB" id="M0ZMI1"/>
<protein>
    <submittedName>
        <fullName evidence="2">Uncharacterized protein</fullName>
    </submittedName>
</protein>
<dbReference type="PaxDb" id="4113-PGSC0003DMT400003901"/>
<sequence>MAALSSKPNHVRSISFPGRSHPTIQRVEEELNKLKSLEAPAAPKADTVYNGLLVLEKLYKSIDDLLNLPTLQTLSQSLDAKWVDDLLDKSVRLLDVCGTTRELVSQYKEKVRDLQSSLRRRKGDSTTDDSVERFTSFSKKIKRDAKTSVLTLKQMDQETAVPVLLDAEQDTIAAIRALREANAVCISIFQMLLSFLCVPLLKPKQSKWSLLSRLVYKERIAPEVQEENTSLETRLETFEAYLDSFENALEAVFSLPFDLLVVPHSAPWLAIKYIVPWTGLLDFAEPTYKCVCACVRDLQSSVRRKKGDSSTEPASPEEAKSYSRS</sequence>
<evidence type="ECO:0000313" key="3">
    <source>
        <dbReference type="Proteomes" id="UP000011115"/>
    </source>
</evidence>
<keyword evidence="3" id="KW-1185">Reference proteome</keyword>
<dbReference type="Pfam" id="PF03087">
    <property type="entry name" value="BPS1"/>
    <property type="match status" value="1"/>
</dbReference>
<dbReference type="Gramene" id="PGSC0003DMT400003901">
    <property type="protein sequence ID" value="PGSC0003DMT400003901"/>
    <property type="gene ID" value="PGSC0003DMG400001541"/>
</dbReference>
<evidence type="ECO:0000256" key="1">
    <source>
        <dbReference type="SAM" id="MobiDB-lite"/>
    </source>
</evidence>
<evidence type="ECO:0000313" key="2">
    <source>
        <dbReference type="EnsemblPlants" id="PGSC0003DMT400003901"/>
    </source>
</evidence>
<dbReference type="OMA" id="SKEIRMP"/>
<organism evidence="2 3">
    <name type="scientific">Solanum tuberosum</name>
    <name type="common">Potato</name>
    <dbReference type="NCBI Taxonomy" id="4113"/>
    <lineage>
        <taxon>Eukaryota</taxon>
        <taxon>Viridiplantae</taxon>
        <taxon>Streptophyta</taxon>
        <taxon>Embryophyta</taxon>
        <taxon>Tracheophyta</taxon>
        <taxon>Spermatophyta</taxon>
        <taxon>Magnoliopsida</taxon>
        <taxon>eudicotyledons</taxon>
        <taxon>Gunneridae</taxon>
        <taxon>Pentapetalae</taxon>
        <taxon>asterids</taxon>
        <taxon>lamiids</taxon>
        <taxon>Solanales</taxon>
        <taxon>Solanaceae</taxon>
        <taxon>Solanoideae</taxon>
        <taxon>Solaneae</taxon>
        <taxon>Solanum</taxon>
    </lineage>
</organism>
<reference evidence="3" key="1">
    <citation type="journal article" date="2011" name="Nature">
        <title>Genome sequence and analysis of the tuber crop potato.</title>
        <authorList>
            <consortium name="The Potato Genome Sequencing Consortium"/>
        </authorList>
    </citation>
    <scope>NUCLEOTIDE SEQUENCE [LARGE SCALE GENOMIC DNA]</scope>
    <source>
        <strain evidence="3">cv. DM1-3 516 R44</strain>
    </source>
</reference>
<dbReference type="InterPro" id="IPR004320">
    <property type="entry name" value="BPS1_pln"/>
</dbReference>
<feature type="region of interest" description="Disordered" evidence="1">
    <location>
        <begin position="301"/>
        <end position="325"/>
    </location>
</feature>
<proteinExistence type="predicted"/>
<dbReference type="PANTHER" id="PTHR33070">
    <property type="entry name" value="OS06G0725500 PROTEIN"/>
    <property type="match status" value="1"/>
</dbReference>
<dbReference type="eggNOG" id="ENOG502QUY1">
    <property type="taxonomic scope" value="Eukaryota"/>
</dbReference>